<keyword evidence="8" id="KW-0762">Sugar transport</keyword>
<evidence type="ECO:0000256" key="2">
    <source>
        <dbReference type="ARBA" id="ARBA00001946"/>
    </source>
</evidence>
<feature type="domain" description="PTS EIIA type-1" evidence="14">
    <location>
        <begin position="26"/>
        <end position="130"/>
    </location>
</feature>
<dbReference type="NCBIfam" id="TIGR00830">
    <property type="entry name" value="PTBA"/>
    <property type="match status" value="1"/>
</dbReference>
<dbReference type="InterPro" id="IPR000121">
    <property type="entry name" value="PEP_util_C"/>
</dbReference>
<keyword evidence="6" id="KW-0813">Transport</keyword>
<dbReference type="NCBIfam" id="TIGR01003">
    <property type="entry name" value="PTS_HPr_family"/>
    <property type="match status" value="1"/>
</dbReference>
<dbReference type="InterPro" id="IPR023151">
    <property type="entry name" value="PEP_util_CS"/>
</dbReference>
<protein>
    <recommendedName>
        <fullName evidence="5">phosphoenolpyruvate--protein phosphotransferase</fullName>
        <ecNumber evidence="5">2.7.3.9</ecNumber>
    </recommendedName>
</protein>
<dbReference type="PROSITE" id="PS51093">
    <property type="entry name" value="PTS_EIIA_TYPE_1"/>
    <property type="match status" value="1"/>
</dbReference>
<name>A0ABS3GRE7_9NEIS</name>
<reference evidence="16 17" key="1">
    <citation type="submission" date="2021-03" db="EMBL/GenBank/DDBJ databases">
        <title>First Case of infection caused by Chromobacterium haemolyticum derived from water in China.</title>
        <authorList>
            <person name="Chen J."/>
            <person name="Liu C."/>
        </authorList>
    </citation>
    <scope>NUCLEOTIDE SEQUENCE [LARGE SCALE GENOMIC DNA]</scope>
    <source>
        <strain evidence="16 17">WJ-5</strain>
    </source>
</reference>
<organism evidence="16 17">
    <name type="scientific">Chromobacterium haemolyticum</name>
    <dbReference type="NCBI Taxonomy" id="394935"/>
    <lineage>
        <taxon>Bacteria</taxon>
        <taxon>Pseudomonadati</taxon>
        <taxon>Pseudomonadota</taxon>
        <taxon>Betaproteobacteria</taxon>
        <taxon>Neisseriales</taxon>
        <taxon>Chromobacteriaceae</taxon>
        <taxon>Chromobacterium</taxon>
    </lineage>
</organism>
<dbReference type="Gene3D" id="3.50.30.10">
    <property type="entry name" value="Phosphohistidine domain"/>
    <property type="match status" value="1"/>
</dbReference>
<dbReference type="Gene3D" id="3.30.1340.10">
    <property type="entry name" value="HPr-like"/>
    <property type="match status" value="1"/>
</dbReference>
<dbReference type="PROSITE" id="PS00369">
    <property type="entry name" value="PTS_HPR_HIS"/>
    <property type="match status" value="1"/>
</dbReference>
<keyword evidence="7" id="KW-0963">Cytoplasm</keyword>
<keyword evidence="11" id="KW-0479">Metal-binding</keyword>
<evidence type="ECO:0000256" key="13">
    <source>
        <dbReference type="ARBA" id="ARBA00022842"/>
    </source>
</evidence>
<dbReference type="SUPFAM" id="SSF52009">
    <property type="entry name" value="Phosphohistidine domain"/>
    <property type="match status" value="1"/>
</dbReference>
<dbReference type="InterPro" id="IPR036618">
    <property type="entry name" value="PtsI_HPr-bd_sf"/>
</dbReference>
<evidence type="ECO:0000313" key="17">
    <source>
        <dbReference type="Proteomes" id="UP000664349"/>
    </source>
</evidence>
<evidence type="ECO:0000256" key="3">
    <source>
        <dbReference type="ARBA" id="ARBA00004496"/>
    </source>
</evidence>
<dbReference type="InterPro" id="IPR008279">
    <property type="entry name" value="PEP-util_enz_mobile_dom"/>
</dbReference>
<dbReference type="NCBIfam" id="TIGR01417">
    <property type="entry name" value="PTS_I_fam"/>
    <property type="match status" value="1"/>
</dbReference>
<dbReference type="EMBL" id="JAFLRD010000018">
    <property type="protein sequence ID" value="MBO0417625.1"/>
    <property type="molecule type" value="Genomic_DNA"/>
</dbReference>
<keyword evidence="10" id="KW-0598">Phosphotransferase system</keyword>
<evidence type="ECO:0000256" key="11">
    <source>
        <dbReference type="ARBA" id="ARBA00022723"/>
    </source>
</evidence>
<dbReference type="InterPro" id="IPR015813">
    <property type="entry name" value="Pyrv/PenolPyrv_kinase-like_dom"/>
</dbReference>
<sequence>MSTPLPRLKILAPLSGWLVALDTVPDPVFAGKMVGDGISLDPTSCSLLAPVSGVVSNLHSAHHALTITSPEGVEVMVHIGIDTVMLKGQGFQPLVEQGQSVNAGQALIDFNLDLVARNAQSLLTQIIITNGDETVSAMHRASGLVEAGKTAVLELELELAGAAAAAAPTGGAKLLSPEIEITNPAGLHARPAAVFASKAKSFQSDIHLLLDEQSANAKSVVGVMGLSTRKGDKVRIEAAGEDAEQALAELTQLLLDRCGEAEDEAPATPAPIAAAAQQLESAELLVGVGASPGLAIGRVYHHRLQEFDVPEFGQGASLEQQHFARATEEAAQQIDAVKSQLTDKAKQAILSMHQELLQDPDLLAQTYAGLADGKSAAWSWRAAFSSYSARLEAQDNALLRERANDIRDVGRRVLALLAGIKQASLDVPAGSILIAEDLTPSDTAALDPKKVRGFCTRTGGATSHVAILARSLGIPAICGISQAALALPDSEQVIIDGGRGTLRIAPSAEQLATAEAEIAQIAERRAAEAAMSQREARTSDGVRIEVVANIRNAADAREAVAMGAEGVGLLRSEFLFDNRDTPPSEQEQAEEYCAVARALGTERPLVVRTLDVGGDKPLSYLPLPKEDNPFLGLRGIRVSLERPDLLRTQLRAILQAAPLTRLHIMFPMVASLDELRAAKAVLAEEQAASGRQDVKVGIMVEVPSAAVMAARFAPEVDFFSIGTNDLTQYVLAMDRGHPQLAKQADALHPAVLAMIAMTCDGARAHGKWVGICGGLASDERAAPLLVGMGVTELSVSTPALAAVKATLSRWSAAECRTLAQQALALSTASEVREHLNAQAR</sequence>
<feature type="domain" description="HPr" evidence="15">
    <location>
        <begin position="174"/>
        <end position="261"/>
    </location>
</feature>
<dbReference type="PROSITE" id="PS00371">
    <property type="entry name" value="PTS_EIIA_TYPE_1_HIS"/>
    <property type="match status" value="1"/>
</dbReference>
<dbReference type="InterPro" id="IPR011055">
    <property type="entry name" value="Dup_hybrid_motif"/>
</dbReference>
<proteinExistence type="inferred from homology"/>
<evidence type="ECO:0000256" key="9">
    <source>
        <dbReference type="ARBA" id="ARBA00022679"/>
    </source>
</evidence>
<dbReference type="Pfam" id="PF02896">
    <property type="entry name" value="PEP-utilizers_C"/>
    <property type="match status" value="1"/>
</dbReference>
<dbReference type="Gene3D" id="3.20.20.60">
    <property type="entry name" value="Phosphoenolpyruvate-binding domains"/>
    <property type="match status" value="1"/>
</dbReference>
<dbReference type="InterPro" id="IPR040442">
    <property type="entry name" value="Pyrv_kinase-like_dom_sf"/>
</dbReference>
<dbReference type="SUPFAM" id="SSF47831">
    <property type="entry name" value="Enzyme I of the PEP:sugar phosphotransferase system HPr-binding (sub)domain"/>
    <property type="match status" value="1"/>
</dbReference>
<dbReference type="Proteomes" id="UP000664349">
    <property type="component" value="Unassembled WGS sequence"/>
</dbReference>
<evidence type="ECO:0000256" key="4">
    <source>
        <dbReference type="ARBA" id="ARBA00007837"/>
    </source>
</evidence>
<gene>
    <name evidence="16" type="primary">ptsP</name>
    <name evidence="16" type="ORF">J1C50_19105</name>
</gene>
<dbReference type="PANTHER" id="PTHR46244:SF6">
    <property type="entry name" value="PHOSPHOENOLPYRUVATE-PROTEIN PHOSPHOTRANSFERASE"/>
    <property type="match status" value="1"/>
</dbReference>
<dbReference type="PRINTS" id="PR01736">
    <property type="entry name" value="PHPHTRNFRASE"/>
</dbReference>
<dbReference type="SUPFAM" id="SSF55594">
    <property type="entry name" value="HPr-like"/>
    <property type="match status" value="1"/>
</dbReference>
<evidence type="ECO:0000256" key="12">
    <source>
        <dbReference type="ARBA" id="ARBA00022777"/>
    </source>
</evidence>
<dbReference type="EC" id="2.7.3.9" evidence="5"/>
<comment type="similarity">
    <text evidence="4">Belongs to the PEP-utilizing enzyme family.</text>
</comment>
<keyword evidence="17" id="KW-1185">Reference proteome</keyword>
<dbReference type="InterPro" id="IPR001127">
    <property type="entry name" value="PTS_EIIA_1_perm"/>
</dbReference>
<dbReference type="CDD" id="cd00367">
    <property type="entry name" value="PTS-HPr_like"/>
    <property type="match status" value="1"/>
</dbReference>
<dbReference type="PANTHER" id="PTHR46244">
    <property type="entry name" value="PHOSPHOENOLPYRUVATE-PROTEIN PHOSPHOTRANSFERASE"/>
    <property type="match status" value="1"/>
</dbReference>
<evidence type="ECO:0000256" key="7">
    <source>
        <dbReference type="ARBA" id="ARBA00022490"/>
    </source>
</evidence>
<evidence type="ECO:0000313" key="16">
    <source>
        <dbReference type="EMBL" id="MBO0417625.1"/>
    </source>
</evidence>
<dbReference type="InterPro" id="IPR036637">
    <property type="entry name" value="Phosphohistidine_dom_sf"/>
</dbReference>
<evidence type="ECO:0000259" key="15">
    <source>
        <dbReference type="PROSITE" id="PS51350"/>
    </source>
</evidence>
<evidence type="ECO:0000256" key="6">
    <source>
        <dbReference type="ARBA" id="ARBA00022448"/>
    </source>
</evidence>
<evidence type="ECO:0000256" key="8">
    <source>
        <dbReference type="ARBA" id="ARBA00022597"/>
    </source>
</evidence>
<dbReference type="InterPro" id="IPR006318">
    <property type="entry name" value="PTS_EI-like"/>
</dbReference>
<dbReference type="Gene3D" id="1.10.274.10">
    <property type="entry name" value="PtsI, HPr-binding domain"/>
    <property type="match status" value="1"/>
</dbReference>
<dbReference type="PROSITE" id="PS51350">
    <property type="entry name" value="PTS_HPR_DOM"/>
    <property type="match status" value="1"/>
</dbReference>
<evidence type="ECO:0000259" key="14">
    <source>
        <dbReference type="PROSITE" id="PS51093"/>
    </source>
</evidence>
<dbReference type="InterPro" id="IPR000032">
    <property type="entry name" value="HPr-like"/>
</dbReference>
<comment type="subcellular location">
    <subcellularLocation>
        <location evidence="3">Cytoplasm</location>
    </subcellularLocation>
</comment>
<dbReference type="Pfam" id="PF00358">
    <property type="entry name" value="PTS_EIIA_1"/>
    <property type="match status" value="1"/>
</dbReference>
<dbReference type="PROSITE" id="PS00742">
    <property type="entry name" value="PEP_ENZYMES_2"/>
    <property type="match status" value="1"/>
</dbReference>
<dbReference type="SUPFAM" id="SSF51621">
    <property type="entry name" value="Phosphoenolpyruvate/pyruvate domain"/>
    <property type="match status" value="1"/>
</dbReference>
<comment type="catalytic activity">
    <reaction evidence="1">
        <text>L-histidyl-[protein] + phosphoenolpyruvate = N(pros)-phospho-L-histidyl-[protein] + pyruvate</text>
        <dbReference type="Rhea" id="RHEA:23880"/>
        <dbReference type="Rhea" id="RHEA-COMP:9745"/>
        <dbReference type="Rhea" id="RHEA-COMP:9746"/>
        <dbReference type="ChEBI" id="CHEBI:15361"/>
        <dbReference type="ChEBI" id="CHEBI:29979"/>
        <dbReference type="ChEBI" id="CHEBI:58702"/>
        <dbReference type="ChEBI" id="CHEBI:64837"/>
        <dbReference type="EC" id="2.7.3.9"/>
    </reaction>
</comment>
<comment type="caution">
    <text evidence="16">The sequence shown here is derived from an EMBL/GenBank/DDBJ whole genome shotgun (WGS) entry which is preliminary data.</text>
</comment>
<dbReference type="Pfam" id="PF05524">
    <property type="entry name" value="PEP-utilisers_N"/>
    <property type="match status" value="1"/>
</dbReference>
<keyword evidence="12" id="KW-0418">Kinase</keyword>
<dbReference type="RefSeq" id="WP_043590782.1">
    <property type="nucleotide sequence ID" value="NZ_JAEILV010000019.1"/>
</dbReference>
<dbReference type="GO" id="GO:0008965">
    <property type="term" value="F:phosphoenolpyruvate-protein phosphotransferase activity"/>
    <property type="evidence" value="ECO:0007669"/>
    <property type="project" value="UniProtKB-EC"/>
</dbReference>
<evidence type="ECO:0000256" key="10">
    <source>
        <dbReference type="ARBA" id="ARBA00022683"/>
    </source>
</evidence>
<dbReference type="Pfam" id="PF00381">
    <property type="entry name" value="PTS-HPr"/>
    <property type="match status" value="1"/>
</dbReference>
<dbReference type="PRINTS" id="PR00107">
    <property type="entry name" value="PHOSPHOCPHPR"/>
</dbReference>
<dbReference type="InterPro" id="IPR001020">
    <property type="entry name" value="PTS_HPr_His_P_site"/>
</dbReference>
<dbReference type="Pfam" id="PF00391">
    <property type="entry name" value="PEP-utilizers"/>
    <property type="match status" value="1"/>
</dbReference>
<dbReference type="InterPro" id="IPR050499">
    <property type="entry name" value="PEP-utilizing_PTS_enzyme"/>
</dbReference>
<dbReference type="InterPro" id="IPR008731">
    <property type="entry name" value="PTS_EIN"/>
</dbReference>
<keyword evidence="9 16" id="KW-0808">Transferase</keyword>
<evidence type="ECO:0000256" key="5">
    <source>
        <dbReference type="ARBA" id="ARBA00012232"/>
    </source>
</evidence>
<comment type="cofactor">
    <cofactor evidence="2">
        <name>Mg(2+)</name>
        <dbReference type="ChEBI" id="CHEBI:18420"/>
    </cofactor>
</comment>
<dbReference type="InterPro" id="IPR035895">
    <property type="entry name" value="HPr-like_sf"/>
</dbReference>
<accession>A0ABS3GRE7</accession>
<evidence type="ECO:0000256" key="1">
    <source>
        <dbReference type="ARBA" id="ARBA00000683"/>
    </source>
</evidence>
<keyword evidence="13" id="KW-0460">Magnesium</keyword>
<dbReference type="SUPFAM" id="SSF51261">
    <property type="entry name" value="Duplicated hybrid motif"/>
    <property type="match status" value="1"/>
</dbReference>
<dbReference type="Gene3D" id="2.70.70.10">
    <property type="entry name" value="Glucose Permease (Domain IIA)"/>
    <property type="match status" value="1"/>
</dbReference>